<dbReference type="Pfam" id="PF00616">
    <property type="entry name" value="RasGAP"/>
    <property type="match status" value="1"/>
</dbReference>
<dbReference type="SMART" id="SM00033">
    <property type="entry name" value="CH"/>
    <property type="match status" value="1"/>
</dbReference>
<dbReference type="Pfam" id="PF00307">
    <property type="entry name" value="CH"/>
    <property type="match status" value="1"/>
</dbReference>
<evidence type="ECO:0000256" key="3">
    <source>
        <dbReference type="ARBA" id="ARBA00022860"/>
    </source>
</evidence>
<gene>
    <name evidence="10" type="primary">IQGAP2</name>
    <name evidence="10" type="synonym">iqgap2</name>
</gene>
<feature type="coiled-coil region" evidence="4">
    <location>
        <begin position="138"/>
        <end position="165"/>
    </location>
</feature>
<feature type="domain" description="Ras-GAP" evidence="7">
    <location>
        <begin position="891"/>
        <end position="1124"/>
    </location>
</feature>
<keyword evidence="3" id="KW-0112">Calmodulin-binding</keyword>
<evidence type="ECO:0000259" key="9">
    <source>
        <dbReference type="PROSITE" id="PS50021"/>
    </source>
</evidence>
<evidence type="ECO:0000259" key="7">
    <source>
        <dbReference type="PROSITE" id="PS50018"/>
    </source>
</evidence>
<dbReference type="PANTHER" id="PTHR14149">
    <property type="entry name" value="RAS GTPASE-ACTIVATING PROTEIN WITH IQ MOTIF"/>
    <property type="match status" value="1"/>
</dbReference>
<dbReference type="PROSITE" id="PS00509">
    <property type="entry name" value="RAS_GTPASE_ACTIV_1"/>
    <property type="match status" value="1"/>
</dbReference>
<dbReference type="CDD" id="cd00201">
    <property type="entry name" value="WW"/>
    <property type="match status" value="1"/>
</dbReference>
<dbReference type="GO" id="GO:0120025">
    <property type="term" value="C:plasma membrane bounded cell projection"/>
    <property type="evidence" value="ECO:0007669"/>
    <property type="project" value="UniProtKB-ARBA"/>
</dbReference>
<dbReference type="Gene3D" id="2.20.70.10">
    <property type="match status" value="1"/>
</dbReference>
<accession>A0A669EBK4</accession>
<keyword evidence="2" id="KW-0677">Repeat</keyword>
<dbReference type="GO" id="GO:0005516">
    <property type="term" value="F:calmodulin binding"/>
    <property type="evidence" value="ECO:0007669"/>
    <property type="project" value="UniProtKB-KW"/>
</dbReference>
<dbReference type="InterPro" id="IPR000593">
    <property type="entry name" value="RasGAP_C"/>
</dbReference>
<evidence type="ECO:0000256" key="6">
    <source>
        <dbReference type="SAM" id="Phobius"/>
    </source>
</evidence>
<reference evidence="10" key="2">
    <citation type="submission" date="2025-08" db="UniProtKB">
        <authorList>
            <consortium name="Ensembl"/>
        </authorList>
    </citation>
    <scope>IDENTIFICATION</scope>
</reference>
<evidence type="ECO:0000256" key="2">
    <source>
        <dbReference type="ARBA" id="ARBA00022737"/>
    </source>
</evidence>
<proteinExistence type="predicted"/>
<dbReference type="InterPro" id="IPR001715">
    <property type="entry name" value="CH_dom"/>
</dbReference>
<keyword evidence="6" id="KW-0472">Membrane</keyword>
<dbReference type="PROSITE" id="PS50020">
    <property type="entry name" value="WW_DOMAIN_2"/>
    <property type="match status" value="1"/>
</dbReference>
<dbReference type="Ensembl" id="ENSONIT00000037849.1">
    <property type="protein sequence ID" value="ENSONIP00000070405.1"/>
    <property type="gene ID" value="ENSONIG00000016113.2"/>
</dbReference>
<dbReference type="InterPro" id="IPR001936">
    <property type="entry name" value="RasGAP_dom"/>
</dbReference>
<dbReference type="GeneTree" id="ENSGT00950000183076"/>
<dbReference type="InterPro" id="IPR001202">
    <property type="entry name" value="WW_dom"/>
</dbReference>
<dbReference type="PROSITE" id="PS50018">
    <property type="entry name" value="RAS_GTPASE_ACTIV_2"/>
    <property type="match status" value="1"/>
</dbReference>
<dbReference type="Gene3D" id="1.10.418.10">
    <property type="entry name" value="Calponin-like domain"/>
    <property type="match status" value="1"/>
</dbReference>
<evidence type="ECO:0000256" key="5">
    <source>
        <dbReference type="SAM" id="MobiDB-lite"/>
    </source>
</evidence>
<dbReference type="GO" id="GO:0051015">
    <property type="term" value="F:actin filament binding"/>
    <property type="evidence" value="ECO:0007669"/>
    <property type="project" value="TreeGrafter"/>
</dbReference>
<dbReference type="SUPFAM" id="SSF48350">
    <property type="entry name" value="GTPase activation domain, GAP"/>
    <property type="match status" value="1"/>
</dbReference>
<dbReference type="SUPFAM" id="SSF143885">
    <property type="entry name" value="RGC domain-like"/>
    <property type="match status" value="1"/>
</dbReference>
<dbReference type="PROSITE" id="PS01159">
    <property type="entry name" value="WW_DOMAIN_1"/>
    <property type="match status" value="1"/>
</dbReference>
<evidence type="ECO:0000259" key="8">
    <source>
        <dbReference type="PROSITE" id="PS50020"/>
    </source>
</evidence>
<feature type="transmembrane region" description="Helical" evidence="6">
    <location>
        <begin position="515"/>
        <end position="532"/>
    </location>
</feature>
<organism evidence="10 11">
    <name type="scientific">Oreochromis niloticus</name>
    <name type="common">Nile tilapia</name>
    <name type="synonym">Tilapia nilotica</name>
    <dbReference type="NCBI Taxonomy" id="8128"/>
    <lineage>
        <taxon>Eukaryota</taxon>
        <taxon>Metazoa</taxon>
        <taxon>Chordata</taxon>
        <taxon>Craniata</taxon>
        <taxon>Vertebrata</taxon>
        <taxon>Euteleostomi</taxon>
        <taxon>Actinopterygii</taxon>
        <taxon>Neopterygii</taxon>
        <taxon>Teleostei</taxon>
        <taxon>Neoteleostei</taxon>
        <taxon>Acanthomorphata</taxon>
        <taxon>Ovalentaria</taxon>
        <taxon>Cichlomorphae</taxon>
        <taxon>Cichliformes</taxon>
        <taxon>Cichlidae</taxon>
        <taxon>African cichlids</taxon>
        <taxon>Pseudocrenilabrinae</taxon>
        <taxon>Oreochromini</taxon>
        <taxon>Oreochromis</taxon>
    </lineage>
</organism>
<evidence type="ECO:0000256" key="4">
    <source>
        <dbReference type="SAM" id="Coils"/>
    </source>
</evidence>
<keyword evidence="11" id="KW-1185">Reference proteome</keyword>
<dbReference type="SMART" id="SM00323">
    <property type="entry name" value="RasGAP"/>
    <property type="match status" value="1"/>
</dbReference>
<sequence>MDERRRQNIAYEYLCHLEEAKRWMEACLEEDLPPTTELEEGLRNGVYLGKLAMFFAPKMVSEKRIYDRDQSRYKSKGLHFRHTDNTVQWLRAMESVGLPKIFYPETTDVYDRKNMPKVVYCIHALSLYLYKLGIAPQIQDLLGKVDFTEEEISNMRSELEKYGIQMPAFSKIGGILANELSVDEAALHAAVIAINEAVDRGQASVTMEALNNPNAMLRNTHEPLAQEYQDTLSQTKSRKRDQSSGRVRRLTNTSEAIRQVNHAVSNQDKAALLAALRLNALALLGVQESNSRWYLEHFTNYCQHKSKVYRVRVCLLKLEAVTRINTAIRLGNALETVEELMNPEAQLPIVYQTAANLYQAELFSLQLQGGRSGLGHEELSVAVEMLSAVAVFCFLLINLTSKQFLVMSFDVLKLFITLHFLRYADMLVKERAEALSKGQEFLTWNDVQKCIDTVNVQVQEEHERIIAIAEINEALNSGDHEQTLAALLLPTAKLSGVNPATAKHYHDVLQNTKQLLLLIVFTLYFSCILFYLTQKYCEADTSGLSFCFALLVSGAVAHINRTVNEGDSQNTLEALQAPSVGLRAVLPECADTYQDDLSQKQRDGSTDGVWVKHCIKDKYDYFYNLETEEGTWEEPEGFEQKSGHLSKEEIQNVVTCVTAEYNREQLWLANESFVTKLQARVRGYLVRKKHAQRMEYLHQQEPHVIKLQVAYRTSIKCTIVKYSSLILDAKLANCICCRLSFLHQISAGAKDPPLSVVRKFVHLLEQSPLDLQEEQEVTRLREEVVTKIRSNQQMEKDLNLMDIKIGLLVKNRITLQDVVSHNKKMKSKKSKASKDDPMAGDRLGIKGLSKGKRRKLEAYQHLFYLLQTNPSYLAKLIFQMPQNKSTKFMDTVIFTLYNYASNQREEYLLLKLFKTALEEEINSKVDQIQDIVTGNPTVIKMVVSFNRGARGHNTLRQLLAPVIKDIIEDKSLGLNTNPVEVYKAWVNQLESATGEASKLPYEVTPEQAMSHEEVRNRLQASSQALRSATDKVLNSIVSSLDNLPYGMRYIAKVLKNSLHEKFPDASEDELLKIVGNLLYYRYMNPAIVAPDGFDIIDLSAGGQLHQDQRRNLGSVAKMLQHAAAKNVFEGENAHMTPMNSYISQTYEKFRPFKSCLLYPASLLLEHLDAISPERNDLLHELLQDLGDVPDVEALLGTESALSQLAKTEISLTLTSKFELLEGDDRDLKTLSTKTKKLIVDVIRIQPGETLPEILETPATAAQESEHTRIVERRAVQDAQTPEGLKSSPAFLEDIQLPLEQKKRKIIRNLRNLEQAGLATASNKYQDLINEISKDIRYQRRYRQRRKAELVKLQQTLTALNSKTAFYQDQMNYYDAYIKTCLDNLNRNKKWKPQSLKYTAAKLHEKGVILEIEGLQTNQFKNVMFDISPTEEVGDFEVKAKFMGVEMEKVQLHFQDLLQLQYEGVAVMKMFDKAKVNVNLLIFLLNKKFYGK</sequence>
<dbReference type="Pfam" id="PF03836">
    <property type="entry name" value="RasGAP_C"/>
    <property type="match status" value="1"/>
</dbReference>
<dbReference type="PROSITE" id="PS50021">
    <property type="entry name" value="CH"/>
    <property type="match status" value="1"/>
</dbReference>
<feature type="region of interest" description="Disordered" evidence="5">
    <location>
        <begin position="823"/>
        <end position="844"/>
    </location>
</feature>
<dbReference type="GO" id="GO:0005096">
    <property type="term" value="F:GTPase activator activity"/>
    <property type="evidence" value="ECO:0007669"/>
    <property type="project" value="TreeGrafter"/>
</dbReference>
<keyword evidence="1" id="KW-0597">Phosphoprotein</keyword>
<dbReference type="SUPFAM" id="SSF47576">
    <property type="entry name" value="Calponin-homology domain, CH-domain"/>
    <property type="match status" value="1"/>
</dbReference>
<evidence type="ECO:0000313" key="10">
    <source>
        <dbReference type="Ensembl" id="ENSONIP00000070405.1"/>
    </source>
</evidence>
<dbReference type="InterPro" id="IPR023152">
    <property type="entry name" value="RasGAP_CS"/>
</dbReference>
<feature type="domain" description="WW" evidence="8">
    <location>
        <begin position="610"/>
        <end position="637"/>
    </location>
</feature>
<reference evidence="10" key="3">
    <citation type="submission" date="2025-09" db="UniProtKB">
        <authorList>
            <consortium name="Ensembl"/>
        </authorList>
    </citation>
    <scope>IDENTIFICATION</scope>
</reference>
<dbReference type="FunFam" id="1.10.506.10:FF:000004">
    <property type="entry name" value="IQ motif containing GTPase activating protein 1"/>
    <property type="match status" value="1"/>
</dbReference>
<dbReference type="GO" id="GO:1903479">
    <property type="term" value="P:mitotic actomyosin contractile ring assembly actin filament organization"/>
    <property type="evidence" value="ECO:0007669"/>
    <property type="project" value="TreeGrafter"/>
</dbReference>
<dbReference type="Proteomes" id="UP000005207">
    <property type="component" value="Linkage group LG12"/>
</dbReference>
<keyword evidence="4" id="KW-0175">Coiled coil</keyword>
<dbReference type="GO" id="GO:0005938">
    <property type="term" value="C:cell cortex"/>
    <property type="evidence" value="ECO:0007669"/>
    <property type="project" value="TreeGrafter"/>
</dbReference>
<feature type="region of interest" description="Disordered" evidence="5">
    <location>
        <begin position="230"/>
        <end position="249"/>
    </location>
</feature>
<dbReference type="PROSITE" id="PS50096">
    <property type="entry name" value="IQ"/>
    <property type="match status" value="1"/>
</dbReference>
<feature type="transmembrane region" description="Helical" evidence="6">
    <location>
        <begin position="379"/>
        <end position="397"/>
    </location>
</feature>
<feature type="domain" description="Calponin-homology (CH)" evidence="9">
    <location>
        <begin position="14"/>
        <end position="129"/>
    </location>
</feature>
<keyword evidence="6" id="KW-0812">Transmembrane</keyword>
<name>A0A669EBK4_ORENI</name>
<dbReference type="InterPro" id="IPR036872">
    <property type="entry name" value="CH_dom_sf"/>
</dbReference>
<dbReference type="FunFam" id="1.10.418.10:FF:000013">
    <property type="entry name" value="IQ motif containing GTPase activating protein 1"/>
    <property type="match status" value="1"/>
</dbReference>
<dbReference type="Gene3D" id="1.10.506.10">
    <property type="entry name" value="GTPase Activation - p120gap, domain 1"/>
    <property type="match status" value="1"/>
</dbReference>
<evidence type="ECO:0000256" key="1">
    <source>
        <dbReference type="ARBA" id="ARBA00022553"/>
    </source>
</evidence>
<reference evidence="11" key="1">
    <citation type="submission" date="2012-01" db="EMBL/GenBank/DDBJ databases">
        <title>The Genome Sequence of Oreochromis niloticus (Nile Tilapia).</title>
        <authorList>
            <consortium name="Broad Institute Genome Assembly Team"/>
            <consortium name="Broad Institute Sequencing Platform"/>
            <person name="Di Palma F."/>
            <person name="Johnson J."/>
            <person name="Lander E.S."/>
            <person name="Lindblad-Toh K."/>
        </authorList>
    </citation>
    <scope>NUCLEOTIDE SEQUENCE [LARGE SCALE GENOMIC DNA]</scope>
</reference>
<dbReference type="InterPro" id="IPR008936">
    <property type="entry name" value="Rho_GTPase_activation_prot"/>
</dbReference>
<protein>
    <submittedName>
        <fullName evidence="10">IQ motif containing GTPase activating protein 2</fullName>
    </submittedName>
</protein>
<dbReference type="PANTHER" id="PTHR14149:SF12">
    <property type="entry name" value="RAS GTPASE-ACTIVATING-LIKE PROTEIN IQGAP2"/>
    <property type="match status" value="1"/>
</dbReference>
<keyword evidence="6" id="KW-1133">Transmembrane helix</keyword>
<evidence type="ECO:0000313" key="11">
    <source>
        <dbReference type="Proteomes" id="UP000005207"/>
    </source>
</evidence>